<dbReference type="InterPro" id="IPR021417">
    <property type="entry name" value="DUF3060"/>
</dbReference>
<name>A0A1H6EGR1_9PSEU</name>
<dbReference type="Proteomes" id="UP000199690">
    <property type="component" value="Unassembled WGS sequence"/>
</dbReference>
<evidence type="ECO:0008006" key="6">
    <source>
        <dbReference type="Google" id="ProtNLM"/>
    </source>
</evidence>
<evidence type="ECO:0000313" key="4">
    <source>
        <dbReference type="Proteomes" id="UP000199690"/>
    </source>
</evidence>
<dbReference type="EMBL" id="FOME01000018">
    <property type="protein sequence ID" value="SFF07513.1"/>
    <property type="molecule type" value="Genomic_DNA"/>
</dbReference>
<accession>A0A1I2FR79</accession>
<dbReference type="Pfam" id="PF11259">
    <property type="entry name" value="DUF3060"/>
    <property type="match status" value="1"/>
</dbReference>
<gene>
    <name evidence="2" type="ORF">SAMN02982929_06429</name>
    <name evidence="3" type="ORF">SAMN05216506_118119</name>
</gene>
<feature type="compositionally biased region" description="Gly residues" evidence="1">
    <location>
        <begin position="97"/>
        <end position="108"/>
    </location>
</feature>
<evidence type="ECO:0000313" key="3">
    <source>
        <dbReference type="EMBL" id="SFF07513.1"/>
    </source>
</evidence>
<sequence>MEITGEVRGRAADAGLKVDILLNMQVDPLRDGLSGVRRAAVVLAGAGLTALLVAGCGTGGQAASEPGEVSASSDAQAAPLPVVDDVDESVGATGESTGQGGSGDFEGGDFQSGGGAPLIVRANGTSLTEDCAARKVIVLANDAHLTLNGACSLVKVQGSNSTVDVGSAQKVIAIGSGSAVHYASGQPHVINKGGTVAQGGAATP</sequence>
<feature type="region of interest" description="Disordered" evidence="1">
    <location>
        <begin position="88"/>
        <end position="108"/>
    </location>
</feature>
<protein>
    <recommendedName>
        <fullName evidence="6">DUF3060 family protein</fullName>
    </recommendedName>
</protein>
<dbReference type="AlphaFoldDB" id="A0A1H6EGR1"/>
<proteinExistence type="predicted"/>
<accession>A0A1H6EGR1</accession>
<organism evidence="2 5">
    <name type="scientific">Saccharopolyspora kobensis</name>
    <dbReference type="NCBI Taxonomy" id="146035"/>
    <lineage>
        <taxon>Bacteria</taxon>
        <taxon>Bacillati</taxon>
        <taxon>Actinomycetota</taxon>
        <taxon>Actinomycetes</taxon>
        <taxon>Pseudonocardiales</taxon>
        <taxon>Pseudonocardiaceae</taxon>
        <taxon>Saccharopolyspora</taxon>
    </lineage>
</organism>
<dbReference type="Proteomes" id="UP000236729">
    <property type="component" value="Unassembled WGS sequence"/>
</dbReference>
<evidence type="ECO:0000313" key="5">
    <source>
        <dbReference type="Proteomes" id="UP000236729"/>
    </source>
</evidence>
<reference evidence="2" key="1">
    <citation type="submission" date="2016-10" db="EMBL/GenBank/DDBJ databases">
        <authorList>
            <person name="de Groot N.N."/>
        </authorList>
    </citation>
    <scope>NUCLEOTIDE SEQUENCE [LARGE SCALE GENOMIC DNA]</scope>
    <source>
        <strain evidence="2">ATCC 20501</strain>
    </source>
</reference>
<dbReference type="EMBL" id="FNVB01000012">
    <property type="protein sequence ID" value="SEG96461.1"/>
    <property type="molecule type" value="Genomic_DNA"/>
</dbReference>
<evidence type="ECO:0000313" key="2">
    <source>
        <dbReference type="EMBL" id="SEG96461.1"/>
    </source>
</evidence>
<keyword evidence="4" id="KW-1185">Reference proteome</keyword>
<reference evidence="4 5" key="2">
    <citation type="submission" date="2016-10" db="EMBL/GenBank/DDBJ databases">
        <authorList>
            <person name="Varghese N."/>
            <person name="Submissions S."/>
        </authorList>
    </citation>
    <scope>NUCLEOTIDE SEQUENCE [LARGE SCALE GENOMIC DNA]</scope>
    <source>
        <strain evidence="5">ATCC 20501</strain>
        <strain evidence="3 4">CGMCC 4.3529</strain>
    </source>
</reference>
<evidence type="ECO:0000256" key="1">
    <source>
        <dbReference type="SAM" id="MobiDB-lite"/>
    </source>
</evidence>